<comment type="caution">
    <text evidence="6">The sequence shown here is derived from an EMBL/GenBank/DDBJ whole genome shotgun (WGS) entry which is preliminary data.</text>
</comment>
<evidence type="ECO:0000313" key="6">
    <source>
        <dbReference type="EMBL" id="KAB8292284.1"/>
    </source>
</evidence>
<evidence type="ECO:0000256" key="3">
    <source>
        <dbReference type="ARBA" id="ARBA00022827"/>
    </source>
</evidence>
<dbReference type="InterPro" id="IPR036318">
    <property type="entry name" value="FAD-bd_PCMH-like_sf"/>
</dbReference>
<feature type="domain" description="FAD linked oxidase N-terminal" evidence="5">
    <location>
        <begin position="41"/>
        <end position="165"/>
    </location>
</feature>
<dbReference type="InterPro" id="IPR006094">
    <property type="entry name" value="Oxid_FAD_bind_N"/>
</dbReference>
<evidence type="ECO:0000256" key="2">
    <source>
        <dbReference type="ARBA" id="ARBA00022630"/>
    </source>
</evidence>
<dbReference type="PANTHER" id="PTHR42973">
    <property type="entry name" value="BINDING OXIDOREDUCTASE, PUTATIVE (AFU_ORTHOLOGUE AFUA_1G17690)-RELATED"/>
    <property type="match status" value="1"/>
</dbReference>
<evidence type="ECO:0000259" key="5">
    <source>
        <dbReference type="Pfam" id="PF01565"/>
    </source>
</evidence>
<gene>
    <name evidence="6" type="ORF">EYC80_008026</name>
</gene>
<dbReference type="OrthoDB" id="2151789at2759"/>
<reference evidence="6 7" key="1">
    <citation type="submission" date="2019-06" db="EMBL/GenBank/DDBJ databases">
        <title>Genome Sequence of the Brown Rot Fungal Pathogen Monilinia laxa.</title>
        <authorList>
            <person name="De Miccolis Angelini R.M."/>
            <person name="Landi L."/>
            <person name="Abate D."/>
            <person name="Pollastro S."/>
            <person name="Romanazzi G."/>
            <person name="Faretra F."/>
        </authorList>
    </citation>
    <scope>NUCLEOTIDE SEQUENCE [LARGE SCALE GENOMIC DNA]</scope>
    <source>
        <strain evidence="6 7">Mlax316</strain>
    </source>
</reference>
<evidence type="ECO:0000313" key="7">
    <source>
        <dbReference type="Proteomes" id="UP000326757"/>
    </source>
</evidence>
<name>A0A5N6JVH7_MONLA</name>
<dbReference type="Gene3D" id="3.30.465.10">
    <property type="match status" value="1"/>
</dbReference>
<dbReference type="GO" id="GO:0016491">
    <property type="term" value="F:oxidoreductase activity"/>
    <property type="evidence" value="ECO:0007669"/>
    <property type="project" value="UniProtKB-KW"/>
</dbReference>
<comment type="similarity">
    <text evidence="1">Belongs to the oxygen-dependent FAD-linked oxidoreductase family.</text>
</comment>
<dbReference type="GO" id="GO:0050660">
    <property type="term" value="F:flavin adenine dinucleotide binding"/>
    <property type="evidence" value="ECO:0007669"/>
    <property type="project" value="InterPro"/>
</dbReference>
<organism evidence="6 7">
    <name type="scientific">Monilinia laxa</name>
    <name type="common">Brown rot fungus</name>
    <name type="synonym">Sclerotinia laxa</name>
    <dbReference type="NCBI Taxonomy" id="61186"/>
    <lineage>
        <taxon>Eukaryota</taxon>
        <taxon>Fungi</taxon>
        <taxon>Dikarya</taxon>
        <taxon>Ascomycota</taxon>
        <taxon>Pezizomycotina</taxon>
        <taxon>Leotiomycetes</taxon>
        <taxon>Helotiales</taxon>
        <taxon>Sclerotiniaceae</taxon>
        <taxon>Monilinia</taxon>
    </lineage>
</organism>
<keyword evidence="7" id="KW-1185">Reference proteome</keyword>
<dbReference type="Pfam" id="PF01565">
    <property type="entry name" value="FAD_binding_4"/>
    <property type="match status" value="1"/>
</dbReference>
<proteinExistence type="inferred from homology"/>
<accession>A0A5N6JVH7</accession>
<dbReference type="SUPFAM" id="SSF56176">
    <property type="entry name" value="FAD-binding/transporter-associated domain-like"/>
    <property type="match status" value="1"/>
</dbReference>
<keyword evidence="4" id="KW-0560">Oxidoreductase</keyword>
<dbReference type="InterPro" id="IPR050416">
    <property type="entry name" value="FAD-linked_Oxidoreductase"/>
</dbReference>
<sequence>MDCSALSINAPWLGKVFHPASPQHAASKASYFSAFENELSPACFIQPNSTADFARVIKRVQLDISLSTSWLVVRSGGHTPWAGSANIQSGITIDLSRLTDVTLDSKKNTVSVGIGNSWGSVYEVLSVKGLAIVGGLSFFSAKRGFVCDNVVNFEVVLASEEIVQTNTTSNPDLFNALKGASNNFGIVTKIDFPKFEQGKMWGGSTFFNKSAYVSLIQSFHDFAFDPKPDDNAHVIVSSTWVGGGVGELATANLYHTTANADVDPPSLKPFAEAQPQIQHTLRNDSLLGFTVEHSTYATNGD</sequence>
<dbReference type="PANTHER" id="PTHR42973:SF22">
    <property type="entry name" value="FAD-BINDING PCMH-TYPE DOMAIN-CONTAINING PROTEIN-RELATED"/>
    <property type="match status" value="1"/>
</dbReference>
<evidence type="ECO:0000256" key="4">
    <source>
        <dbReference type="ARBA" id="ARBA00023002"/>
    </source>
</evidence>
<dbReference type="AlphaFoldDB" id="A0A5N6JVH7"/>
<protein>
    <recommendedName>
        <fullName evidence="5">FAD linked oxidase N-terminal domain-containing protein</fullName>
    </recommendedName>
</protein>
<keyword evidence="2" id="KW-0285">Flavoprotein</keyword>
<dbReference type="EMBL" id="VIGI01000013">
    <property type="protein sequence ID" value="KAB8292284.1"/>
    <property type="molecule type" value="Genomic_DNA"/>
</dbReference>
<evidence type="ECO:0000256" key="1">
    <source>
        <dbReference type="ARBA" id="ARBA00005466"/>
    </source>
</evidence>
<keyword evidence="3" id="KW-0274">FAD</keyword>
<dbReference type="Proteomes" id="UP000326757">
    <property type="component" value="Unassembled WGS sequence"/>
</dbReference>
<dbReference type="InterPro" id="IPR016169">
    <property type="entry name" value="FAD-bd_PCMH_sub2"/>
</dbReference>